<dbReference type="EMBL" id="GL732537">
    <property type="protein sequence ID" value="EFX83507.1"/>
    <property type="molecule type" value="Genomic_DNA"/>
</dbReference>
<dbReference type="OrthoDB" id="6385755at2759"/>
<dbReference type="InParanoid" id="E9GAN7"/>
<evidence type="ECO:0000256" key="1">
    <source>
        <dbReference type="SAM" id="Coils"/>
    </source>
</evidence>
<evidence type="ECO:0000313" key="3">
    <source>
        <dbReference type="Proteomes" id="UP000000305"/>
    </source>
</evidence>
<dbReference type="KEGG" id="dpx:DAPPUDRAFT_301849"/>
<dbReference type="AlphaFoldDB" id="E9GAN7"/>
<reference evidence="2 3" key="1">
    <citation type="journal article" date="2011" name="Science">
        <title>The ecoresponsive genome of Daphnia pulex.</title>
        <authorList>
            <person name="Colbourne J.K."/>
            <person name="Pfrender M.E."/>
            <person name="Gilbert D."/>
            <person name="Thomas W.K."/>
            <person name="Tucker A."/>
            <person name="Oakley T.H."/>
            <person name="Tokishita S."/>
            <person name="Aerts A."/>
            <person name="Arnold G.J."/>
            <person name="Basu M.K."/>
            <person name="Bauer D.J."/>
            <person name="Caceres C.E."/>
            <person name="Carmel L."/>
            <person name="Casola C."/>
            <person name="Choi J.H."/>
            <person name="Detter J.C."/>
            <person name="Dong Q."/>
            <person name="Dusheyko S."/>
            <person name="Eads B.D."/>
            <person name="Frohlich T."/>
            <person name="Geiler-Samerotte K.A."/>
            <person name="Gerlach D."/>
            <person name="Hatcher P."/>
            <person name="Jogdeo S."/>
            <person name="Krijgsveld J."/>
            <person name="Kriventseva E.V."/>
            <person name="Kultz D."/>
            <person name="Laforsch C."/>
            <person name="Lindquist E."/>
            <person name="Lopez J."/>
            <person name="Manak J.R."/>
            <person name="Muller J."/>
            <person name="Pangilinan J."/>
            <person name="Patwardhan R.P."/>
            <person name="Pitluck S."/>
            <person name="Pritham E.J."/>
            <person name="Rechtsteiner A."/>
            <person name="Rho M."/>
            <person name="Rogozin I.B."/>
            <person name="Sakarya O."/>
            <person name="Salamov A."/>
            <person name="Schaack S."/>
            <person name="Shapiro H."/>
            <person name="Shiga Y."/>
            <person name="Skalitzky C."/>
            <person name="Smith Z."/>
            <person name="Souvorov A."/>
            <person name="Sung W."/>
            <person name="Tang Z."/>
            <person name="Tsuchiya D."/>
            <person name="Tu H."/>
            <person name="Vos H."/>
            <person name="Wang M."/>
            <person name="Wolf Y.I."/>
            <person name="Yamagata H."/>
            <person name="Yamada T."/>
            <person name="Ye Y."/>
            <person name="Shaw J.R."/>
            <person name="Andrews J."/>
            <person name="Crease T.J."/>
            <person name="Tang H."/>
            <person name="Lucas S.M."/>
            <person name="Robertson H.M."/>
            <person name="Bork P."/>
            <person name="Koonin E.V."/>
            <person name="Zdobnov E.M."/>
            <person name="Grigoriev I.V."/>
            <person name="Lynch M."/>
            <person name="Boore J.L."/>
        </authorList>
    </citation>
    <scope>NUCLEOTIDE SEQUENCE [LARGE SCALE GENOMIC DNA]</scope>
</reference>
<name>E9GAN7_DAPPU</name>
<feature type="coiled-coil region" evidence="1">
    <location>
        <begin position="169"/>
        <end position="210"/>
    </location>
</feature>
<sequence>MSKHNWLKLTVSIVILVAVMGPTSKLFSFLHGEDPSPSVSGARKMEEKAVEIKPGAKYERHRRQINNNYESDELDEYFSDGCSKSDYIAAIEHELEEFLSKHEENKLQYVKDAYEKYLLRNKEPQKNPPAQLVKQGATKIAQLRKTVTETKDNLIAQLKEQWINGNATVEETKKLLRETRDNIANSDSEKKELLEQIKANNAKITRMKTEYNTIKSQKETAQMIEASKNSEAAACEAPFSYLGAFDSPNILRVKKQQLDTEESTINDIWQKKNDLKNCCQQAGCL</sequence>
<evidence type="ECO:0000313" key="2">
    <source>
        <dbReference type="EMBL" id="EFX83507.1"/>
    </source>
</evidence>
<organism evidence="2 3">
    <name type="scientific">Daphnia pulex</name>
    <name type="common">Water flea</name>
    <dbReference type="NCBI Taxonomy" id="6669"/>
    <lineage>
        <taxon>Eukaryota</taxon>
        <taxon>Metazoa</taxon>
        <taxon>Ecdysozoa</taxon>
        <taxon>Arthropoda</taxon>
        <taxon>Crustacea</taxon>
        <taxon>Branchiopoda</taxon>
        <taxon>Diplostraca</taxon>
        <taxon>Cladocera</taxon>
        <taxon>Anomopoda</taxon>
        <taxon>Daphniidae</taxon>
        <taxon>Daphnia</taxon>
    </lineage>
</organism>
<keyword evidence="3" id="KW-1185">Reference proteome</keyword>
<protein>
    <submittedName>
        <fullName evidence="2">Uncharacterized protein</fullName>
    </submittedName>
</protein>
<proteinExistence type="predicted"/>
<dbReference type="Proteomes" id="UP000000305">
    <property type="component" value="Unassembled WGS sequence"/>
</dbReference>
<accession>E9GAN7</accession>
<gene>
    <name evidence="2" type="ORF">DAPPUDRAFT_301849</name>
</gene>
<keyword evidence="1" id="KW-0175">Coiled coil</keyword>
<dbReference type="HOGENOM" id="CLU_977470_0_0_1"/>